<dbReference type="AlphaFoldDB" id="A0A6G7XH26"/>
<proteinExistence type="predicted"/>
<evidence type="ECO:0000256" key="5">
    <source>
        <dbReference type="ARBA" id="ARBA00023012"/>
    </source>
</evidence>
<evidence type="ECO:0000313" key="8">
    <source>
        <dbReference type="Proteomes" id="UP000502677"/>
    </source>
</evidence>
<dbReference type="Gene3D" id="3.30.565.10">
    <property type="entry name" value="Histidine kinase-like ATPase, C-terminal domain"/>
    <property type="match status" value="1"/>
</dbReference>
<dbReference type="PANTHER" id="PTHR24421">
    <property type="entry name" value="NITRATE/NITRITE SENSOR PROTEIN NARX-RELATED"/>
    <property type="match status" value="1"/>
</dbReference>
<dbReference type="EC" id="2.7.13.3" evidence="2"/>
<keyword evidence="4" id="KW-0418">Kinase</keyword>
<gene>
    <name evidence="7" type="ORF">G7068_11055</name>
</gene>
<dbReference type="SMART" id="SM00387">
    <property type="entry name" value="HATPase_c"/>
    <property type="match status" value="1"/>
</dbReference>
<dbReference type="RefSeq" id="WP_166292016.1">
    <property type="nucleotide sequence ID" value="NZ_CP049863.1"/>
</dbReference>
<dbReference type="InterPro" id="IPR036890">
    <property type="entry name" value="HATPase_C_sf"/>
</dbReference>
<keyword evidence="5" id="KW-0902">Two-component regulatory system</keyword>
<dbReference type="PRINTS" id="PR00344">
    <property type="entry name" value="BCTRLSENSOR"/>
</dbReference>
<keyword evidence="8" id="KW-1185">Reference proteome</keyword>
<evidence type="ECO:0000259" key="6">
    <source>
        <dbReference type="PROSITE" id="PS50109"/>
    </source>
</evidence>
<dbReference type="PROSITE" id="PS50109">
    <property type="entry name" value="HIS_KIN"/>
    <property type="match status" value="1"/>
</dbReference>
<dbReference type="InterPro" id="IPR003594">
    <property type="entry name" value="HATPase_dom"/>
</dbReference>
<dbReference type="PANTHER" id="PTHR24421:SF62">
    <property type="entry name" value="SENSORY TRANSDUCTION HISTIDINE KINASE"/>
    <property type="match status" value="1"/>
</dbReference>
<evidence type="ECO:0000256" key="2">
    <source>
        <dbReference type="ARBA" id="ARBA00012438"/>
    </source>
</evidence>
<evidence type="ECO:0000256" key="1">
    <source>
        <dbReference type="ARBA" id="ARBA00000085"/>
    </source>
</evidence>
<accession>A0A6G7XH26</accession>
<dbReference type="Pfam" id="PF02518">
    <property type="entry name" value="HATPase_c"/>
    <property type="match status" value="1"/>
</dbReference>
<evidence type="ECO:0000256" key="4">
    <source>
        <dbReference type="ARBA" id="ARBA00022777"/>
    </source>
</evidence>
<dbReference type="Proteomes" id="UP000502677">
    <property type="component" value="Chromosome"/>
</dbReference>
<dbReference type="GO" id="GO:0000160">
    <property type="term" value="P:phosphorelay signal transduction system"/>
    <property type="evidence" value="ECO:0007669"/>
    <property type="project" value="UniProtKB-KW"/>
</dbReference>
<dbReference type="InterPro" id="IPR004358">
    <property type="entry name" value="Sig_transdc_His_kin-like_C"/>
</dbReference>
<protein>
    <recommendedName>
        <fullName evidence="2">histidine kinase</fullName>
        <ecNumber evidence="2">2.7.13.3</ecNumber>
    </recommendedName>
</protein>
<evidence type="ECO:0000313" key="7">
    <source>
        <dbReference type="EMBL" id="QIK63671.1"/>
    </source>
</evidence>
<comment type="catalytic activity">
    <reaction evidence="1">
        <text>ATP + protein L-histidine = ADP + protein N-phospho-L-histidine.</text>
        <dbReference type="EC" id="2.7.13.3"/>
    </reaction>
</comment>
<keyword evidence="3" id="KW-0808">Transferase</keyword>
<dbReference type="InterPro" id="IPR050482">
    <property type="entry name" value="Sensor_HK_TwoCompSys"/>
</dbReference>
<dbReference type="SUPFAM" id="SSF55874">
    <property type="entry name" value="ATPase domain of HSP90 chaperone/DNA topoisomerase II/histidine kinase"/>
    <property type="match status" value="1"/>
</dbReference>
<dbReference type="GO" id="GO:0004673">
    <property type="term" value="F:protein histidine kinase activity"/>
    <property type="evidence" value="ECO:0007669"/>
    <property type="project" value="UniProtKB-EC"/>
</dbReference>
<dbReference type="CDD" id="cd16917">
    <property type="entry name" value="HATPase_UhpB-NarQ-NarX-like"/>
    <property type="match status" value="1"/>
</dbReference>
<evidence type="ECO:0000256" key="3">
    <source>
        <dbReference type="ARBA" id="ARBA00022679"/>
    </source>
</evidence>
<organism evidence="7 8">
    <name type="scientific">Leucobacter viscericola</name>
    <dbReference type="NCBI Taxonomy" id="2714935"/>
    <lineage>
        <taxon>Bacteria</taxon>
        <taxon>Bacillati</taxon>
        <taxon>Actinomycetota</taxon>
        <taxon>Actinomycetes</taxon>
        <taxon>Micrococcales</taxon>
        <taxon>Microbacteriaceae</taxon>
        <taxon>Leucobacter</taxon>
    </lineage>
</organism>
<dbReference type="InterPro" id="IPR005467">
    <property type="entry name" value="His_kinase_dom"/>
</dbReference>
<dbReference type="EMBL" id="CP049863">
    <property type="protein sequence ID" value="QIK63671.1"/>
    <property type="molecule type" value="Genomic_DNA"/>
</dbReference>
<reference evidence="7 8" key="1">
    <citation type="submission" date="2020-03" db="EMBL/GenBank/DDBJ databases">
        <title>Leucobacter sp. nov., isolated from beetles.</title>
        <authorList>
            <person name="Hyun D.-W."/>
            <person name="Bae J.-W."/>
        </authorList>
    </citation>
    <scope>NUCLEOTIDE SEQUENCE [LARGE SCALE GENOMIC DNA]</scope>
    <source>
        <strain evidence="7 8">HDW9C</strain>
    </source>
</reference>
<sequence length="185" mass="19118">MVQRTAGALILLESDELNDGAPSSAVVAAREALRDSLVETRQLLQGLALPRDATNSLTETLREQAEAAGATFAISGSAQPVPDPISHALQRITREALINAAKHADATVVRVTLNFFPDAVGVDIADDGVGFDPESPITAEGSGGFGIRAMRWRTTNLGGELSVESQPGHGTVVAAIVPLAGTVEG</sequence>
<dbReference type="KEGG" id="lvi:G7068_11055"/>
<name>A0A6G7XH26_9MICO</name>
<feature type="domain" description="Histidine kinase" evidence="6">
    <location>
        <begin position="89"/>
        <end position="181"/>
    </location>
</feature>